<keyword evidence="6 7" id="KW-0472">Membrane</keyword>
<evidence type="ECO:0000256" key="1">
    <source>
        <dbReference type="ARBA" id="ARBA00004167"/>
    </source>
</evidence>
<dbReference type="PANTHER" id="PTHR14274:SF1">
    <property type="entry name" value="SMALL INTEGRAL MEMBRANE PROTEIN 8"/>
    <property type="match status" value="1"/>
</dbReference>
<evidence type="ECO:0000256" key="5">
    <source>
        <dbReference type="ARBA" id="ARBA00022989"/>
    </source>
</evidence>
<feature type="transmembrane region" description="Helical" evidence="7">
    <location>
        <begin position="84"/>
        <end position="102"/>
    </location>
</feature>
<keyword evidence="4 7" id="KW-0812">Transmembrane</keyword>
<evidence type="ECO:0000256" key="4">
    <source>
        <dbReference type="ARBA" id="ARBA00022692"/>
    </source>
</evidence>
<evidence type="ECO:0000256" key="7">
    <source>
        <dbReference type="SAM" id="Phobius"/>
    </source>
</evidence>
<dbReference type="Pfam" id="PF14937">
    <property type="entry name" value="DUF4500"/>
    <property type="match status" value="1"/>
</dbReference>
<reference evidence="8" key="1">
    <citation type="submission" date="2020-02" db="EMBL/GenBank/DDBJ databases">
        <title>Relaxed selection underlies rapid genomic changes in the transitions from sociality to social parasitism in ants.</title>
        <authorList>
            <person name="Bi X."/>
        </authorList>
    </citation>
    <scope>NUCLEOTIDE SEQUENCE</scope>
    <source>
        <strain evidence="8">BGI-DK2013a</strain>
        <tissue evidence="8">Whole body</tissue>
    </source>
</reference>
<keyword evidence="9" id="KW-1185">Reference proteome</keyword>
<accession>A0A836EH90</accession>
<feature type="non-terminal residue" evidence="8">
    <location>
        <position position="133"/>
    </location>
</feature>
<dbReference type="PANTHER" id="PTHR14274">
    <property type="entry name" value="SMALL INTEGRAL MEMBRANE PROTEIN 8"/>
    <property type="match status" value="1"/>
</dbReference>
<dbReference type="AlphaFoldDB" id="A0A836EH90"/>
<evidence type="ECO:0000313" key="9">
    <source>
        <dbReference type="Proteomes" id="UP000667349"/>
    </source>
</evidence>
<evidence type="ECO:0000313" key="8">
    <source>
        <dbReference type="EMBL" id="KAG5313468.1"/>
    </source>
</evidence>
<dbReference type="Proteomes" id="UP000667349">
    <property type="component" value="Unassembled WGS sequence"/>
</dbReference>
<organism evidence="8 9">
    <name type="scientific">Acromyrmex insinuator</name>
    <dbReference type="NCBI Taxonomy" id="230686"/>
    <lineage>
        <taxon>Eukaryota</taxon>
        <taxon>Metazoa</taxon>
        <taxon>Ecdysozoa</taxon>
        <taxon>Arthropoda</taxon>
        <taxon>Hexapoda</taxon>
        <taxon>Insecta</taxon>
        <taxon>Pterygota</taxon>
        <taxon>Neoptera</taxon>
        <taxon>Endopterygota</taxon>
        <taxon>Hymenoptera</taxon>
        <taxon>Apocrita</taxon>
        <taxon>Aculeata</taxon>
        <taxon>Formicoidea</taxon>
        <taxon>Formicidae</taxon>
        <taxon>Myrmicinae</taxon>
        <taxon>Acromyrmex</taxon>
    </lineage>
</organism>
<feature type="non-terminal residue" evidence="8">
    <location>
        <position position="1"/>
    </location>
</feature>
<evidence type="ECO:0000256" key="6">
    <source>
        <dbReference type="ARBA" id="ARBA00023136"/>
    </source>
</evidence>
<comment type="caution">
    <text evidence="8">The sequence shown here is derived from an EMBL/GenBank/DDBJ whole genome shotgun (WGS) entry which is preliminary data.</text>
</comment>
<proteinExistence type="inferred from homology"/>
<gene>
    <name evidence="8" type="primary">Smim8</name>
    <name evidence="8" type="ORF">G6Z75_0001763</name>
</gene>
<comment type="subcellular location">
    <subcellularLocation>
        <location evidence="1">Membrane</location>
        <topology evidence="1">Single-pass membrane protein</topology>
    </subcellularLocation>
</comment>
<dbReference type="InterPro" id="IPR026686">
    <property type="entry name" value="UPF0708"/>
</dbReference>
<dbReference type="EMBL" id="JAANHZ010000245">
    <property type="protein sequence ID" value="KAG5313468.1"/>
    <property type="molecule type" value="Genomic_DNA"/>
</dbReference>
<dbReference type="GO" id="GO:0016020">
    <property type="term" value="C:membrane"/>
    <property type="evidence" value="ECO:0007669"/>
    <property type="project" value="UniProtKB-SubCell"/>
</dbReference>
<evidence type="ECO:0000256" key="3">
    <source>
        <dbReference type="ARBA" id="ARBA00014451"/>
    </source>
</evidence>
<comment type="similarity">
    <text evidence="2">Belongs to the SMIM8 family.</text>
</comment>
<name>A0A836EH90_9HYME</name>
<keyword evidence="5 7" id="KW-1133">Transmembrane helix</keyword>
<evidence type="ECO:0000256" key="2">
    <source>
        <dbReference type="ARBA" id="ARBA00009328"/>
    </source>
</evidence>
<protein>
    <recommendedName>
        <fullName evidence="3">Small integral membrane protein 8</fullName>
    </recommendedName>
</protein>
<sequence length="133" mass="15716">MCILSSFITKYLMFGWNLRVAYWSRMCINVHTYAATWLRYYSQKNNTMNKNTRETTPGDGLRSLRSTTLFRAVNFELYVKPNKTIMIFGIIAMLSCSGYIFYMNTNKKKNDYHIMVKSDETLELVKKVSKWTD</sequence>